<evidence type="ECO:0000313" key="13">
    <source>
        <dbReference type="Proteomes" id="UP000193467"/>
    </source>
</evidence>
<evidence type="ECO:0000256" key="8">
    <source>
        <dbReference type="ARBA" id="ARBA00023136"/>
    </source>
</evidence>
<comment type="subcellular location">
    <subcellularLocation>
        <location evidence="1">Mitochondrion inner membrane</location>
    </subcellularLocation>
</comment>
<accession>A0A1Y2DPE2</accession>
<evidence type="ECO:0000256" key="10">
    <source>
        <dbReference type="SAM" id="MobiDB-lite"/>
    </source>
</evidence>
<comment type="similarity">
    <text evidence="2">Belongs to the MDM31/MDM32 family.</text>
</comment>
<dbReference type="PANTHER" id="PTHR31068:SF0">
    <property type="entry name" value="MITOCHONDRIAL DISTRIBUTION AND MORPHOLOGY PROTEIN 31"/>
    <property type="match status" value="1"/>
</dbReference>
<keyword evidence="5" id="KW-0809">Transit peptide</keyword>
<evidence type="ECO:0000256" key="7">
    <source>
        <dbReference type="ARBA" id="ARBA00023128"/>
    </source>
</evidence>
<evidence type="ECO:0000256" key="6">
    <source>
        <dbReference type="ARBA" id="ARBA00022989"/>
    </source>
</evidence>
<keyword evidence="8 11" id="KW-0472">Membrane</keyword>
<dbReference type="OrthoDB" id="17678at2759"/>
<evidence type="ECO:0000256" key="3">
    <source>
        <dbReference type="ARBA" id="ARBA00022692"/>
    </source>
</evidence>
<feature type="compositionally biased region" description="Pro residues" evidence="10">
    <location>
        <begin position="78"/>
        <end position="101"/>
    </location>
</feature>
<dbReference type="EMBL" id="MCGR01000072">
    <property type="protein sequence ID" value="ORY61161.1"/>
    <property type="molecule type" value="Genomic_DNA"/>
</dbReference>
<keyword evidence="13" id="KW-1185">Reference proteome</keyword>
<evidence type="ECO:0000256" key="1">
    <source>
        <dbReference type="ARBA" id="ARBA00004273"/>
    </source>
</evidence>
<feature type="transmembrane region" description="Helical" evidence="11">
    <location>
        <begin position="197"/>
        <end position="227"/>
    </location>
</feature>
<dbReference type="PANTHER" id="PTHR31068">
    <property type="entry name" value="MITOCHONDRIAL DISTRIBUTION AND MORPHOLOGY PROTEIN 31"/>
    <property type="match status" value="1"/>
</dbReference>
<name>A0A1Y2DPE2_9BASI</name>
<evidence type="ECO:0000256" key="4">
    <source>
        <dbReference type="ARBA" id="ARBA00022792"/>
    </source>
</evidence>
<dbReference type="GO" id="GO:0000001">
    <property type="term" value="P:mitochondrion inheritance"/>
    <property type="evidence" value="ECO:0007669"/>
    <property type="project" value="InterPro"/>
</dbReference>
<feature type="compositionally biased region" description="Low complexity" evidence="10">
    <location>
        <begin position="102"/>
        <end position="113"/>
    </location>
</feature>
<dbReference type="GO" id="GO:0005743">
    <property type="term" value="C:mitochondrial inner membrane"/>
    <property type="evidence" value="ECO:0007669"/>
    <property type="project" value="UniProtKB-SubCell"/>
</dbReference>
<feature type="region of interest" description="Disordered" evidence="10">
    <location>
        <begin position="53"/>
        <end position="135"/>
    </location>
</feature>
<keyword evidence="6 11" id="KW-1133">Transmembrane helix</keyword>
<protein>
    <submittedName>
        <fullName evidence="12">Mitochondrial distribution and morphology proteins-domain-containing protein</fullName>
    </submittedName>
</protein>
<dbReference type="Proteomes" id="UP000193467">
    <property type="component" value="Unassembled WGS sequence"/>
</dbReference>
<dbReference type="AlphaFoldDB" id="A0A1Y2DPE2"/>
<dbReference type="STRING" id="106004.A0A1Y2DPE2"/>
<keyword evidence="7" id="KW-0496">Mitochondrion</keyword>
<dbReference type="FunCoup" id="A0A1Y2DPE2">
    <property type="interactions" value="28"/>
</dbReference>
<keyword evidence="3 11" id="KW-0812">Transmembrane</keyword>
<sequence>MASNKMRSPPAYDLIHRFFTTLPQAPRACIPPKGALARVPTLLSARLSTAAAGRQASSWGAIGGGASRERWGMCGNSKPPPWTRTYSTPPPLPPNSPPPTNAAPSPSSSSVDPADPHAGVPALRPNKALSPRNPHPTYLASLPRSLRRLAAALPAPAGRPPSRDQLLALTTSFFERLRIRFKWATIRSYRRFRADDYSAFFSFGILGTLGWFLLSTTSFFAFAFFLVNSLSSQEWLAKKLGDYMTAHTGVTVVFENAIVPKWGLAGGGSKIVFKNVYISRGPVKAELGVLPANLGEEKEETDEEREWREAMAKWTHFHLSIDTVEVSLSLRRWLDGKGLVKDASVTGVRGVVERSHIQYDPDAPRDRFAFRHHAQPGDFWLENLQIEDFLVTIYQPDHFRPYTFSIFNADIRKLRKQWLFYDLMSADSITGQVDNCLFSLHKPQSIGRTSEEDLKDVRWARMSRFRIDGVPIDHMQSAHDTGVMSWVTSGRCDLVADIRFPRDESDIDLSSIVADIVDQVGTHLGHQVKSGSKEEAAEEQESARKGARIPGRQSLTKSALEAPKGWKVLDEQEEQEEKERLARATSYALAKEGADAHEADGDREKEIEDRRVSIDLDIRFKDLKASVPFFTSDLSYVNNALIRPIVAFINSNRTLIPIHCHIDLALSEFNGSWTTYDVGLLDRMSEQTYAALAHHVQNANHQRLQAVSLWTLQMTASGVLSAFKNNLGAPF</sequence>
<dbReference type="GO" id="GO:0007005">
    <property type="term" value="P:mitochondrion organization"/>
    <property type="evidence" value="ECO:0007669"/>
    <property type="project" value="InterPro"/>
</dbReference>
<comment type="function">
    <text evidence="9">Involved in the organization of the mitochondrial membranes and the global structure of the mitochondria. Also required for mitochondrial distribution and mobility as well as for the maintenance of mitochondrial DNA nucleoids structures.</text>
</comment>
<evidence type="ECO:0000256" key="5">
    <source>
        <dbReference type="ARBA" id="ARBA00022946"/>
    </source>
</evidence>
<proteinExistence type="inferred from homology"/>
<dbReference type="InterPro" id="IPR012571">
    <property type="entry name" value="Mdm31/Mdm32"/>
</dbReference>
<reference evidence="12 13" key="1">
    <citation type="submission" date="2016-07" db="EMBL/GenBank/DDBJ databases">
        <title>Pervasive Adenine N6-methylation of Active Genes in Fungi.</title>
        <authorList>
            <consortium name="DOE Joint Genome Institute"/>
            <person name="Mondo S.J."/>
            <person name="Dannebaum R.O."/>
            <person name="Kuo R.C."/>
            <person name="Labutti K."/>
            <person name="Haridas S."/>
            <person name="Kuo A."/>
            <person name="Salamov A."/>
            <person name="Ahrendt S.R."/>
            <person name="Lipzen A."/>
            <person name="Sullivan W."/>
            <person name="Andreopoulos W.B."/>
            <person name="Clum A."/>
            <person name="Lindquist E."/>
            <person name="Daum C."/>
            <person name="Ramamoorthy G.K."/>
            <person name="Gryganskyi A."/>
            <person name="Culley D."/>
            <person name="Magnuson J.K."/>
            <person name="James T.Y."/>
            <person name="O'Malley M.A."/>
            <person name="Stajich J.E."/>
            <person name="Spatafora J.W."/>
            <person name="Visel A."/>
            <person name="Grigoriev I.V."/>
        </authorList>
    </citation>
    <scope>NUCLEOTIDE SEQUENCE [LARGE SCALE GENOMIC DNA]</scope>
    <source>
        <strain evidence="12 13">62-1032</strain>
    </source>
</reference>
<dbReference type="Pfam" id="PF08118">
    <property type="entry name" value="MDM31_MDM32"/>
    <property type="match status" value="1"/>
</dbReference>
<evidence type="ECO:0000256" key="9">
    <source>
        <dbReference type="ARBA" id="ARBA00025191"/>
    </source>
</evidence>
<comment type="caution">
    <text evidence="12">The sequence shown here is derived from an EMBL/GenBank/DDBJ whole genome shotgun (WGS) entry which is preliminary data.</text>
</comment>
<evidence type="ECO:0000256" key="11">
    <source>
        <dbReference type="SAM" id="Phobius"/>
    </source>
</evidence>
<keyword evidence="4" id="KW-0999">Mitochondrion inner membrane</keyword>
<evidence type="ECO:0000313" key="12">
    <source>
        <dbReference type="EMBL" id="ORY61161.1"/>
    </source>
</evidence>
<dbReference type="InParanoid" id="A0A1Y2DPE2"/>
<gene>
    <name evidence="12" type="ORF">BCR35DRAFT_309065</name>
</gene>
<feature type="region of interest" description="Disordered" evidence="10">
    <location>
        <begin position="525"/>
        <end position="550"/>
    </location>
</feature>
<evidence type="ECO:0000256" key="2">
    <source>
        <dbReference type="ARBA" id="ARBA00005687"/>
    </source>
</evidence>
<organism evidence="12 13">
    <name type="scientific">Leucosporidium creatinivorum</name>
    <dbReference type="NCBI Taxonomy" id="106004"/>
    <lineage>
        <taxon>Eukaryota</taxon>
        <taxon>Fungi</taxon>
        <taxon>Dikarya</taxon>
        <taxon>Basidiomycota</taxon>
        <taxon>Pucciniomycotina</taxon>
        <taxon>Microbotryomycetes</taxon>
        <taxon>Leucosporidiales</taxon>
        <taxon>Leucosporidium</taxon>
    </lineage>
</organism>